<protein>
    <submittedName>
        <fullName evidence="2">Uncharacterized protein</fullName>
    </submittedName>
</protein>
<name>A0A914DTY0_9BILA</name>
<accession>A0A914DTY0</accession>
<organism evidence="1 2">
    <name type="scientific">Acrobeloides nanus</name>
    <dbReference type="NCBI Taxonomy" id="290746"/>
    <lineage>
        <taxon>Eukaryota</taxon>
        <taxon>Metazoa</taxon>
        <taxon>Ecdysozoa</taxon>
        <taxon>Nematoda</taxon>
        <taxon>Chromadorea</taxon>
        <taxon>Rhabditida</taxon>
        <taxon>Tylenchina</taxon>
        <taxon>Cephalobomorpha</taxon>
        <taxon>Cephaloboidea</taxon>
        <taxon>Cephalobidae</taxon>
        <taxon>Acrobeloides</taxon>
    </lineage>
</organism>
<sequence>MLKLVLTSTVPKHFECYSCMSLSYQDSWEHLQFLYTAPKFLYTAPKVFTNRCNEPNLHQKNIPTVICGSVCISLLEPNVEAGFISPTPAETYLVLNSSTLRVV</sequence>
<evidence type="ECO:0000313" key="1">
    <source>
        <dbReference type="Proteomes" id="UP000887540"/>
    </source>
</evidence>
<dbReference type="AlphaFoldDB" id="A0A914DTY0"/>
<dbReference type="PANTHER" id="PTHR34722">
    <property type="entry name" value="HOMOLOG OF ODR-2 (TWO)-RELATED"/>
    <property type="match status" value="1"/>
</dbReference>
<evidence type="ECO:0000313" key="2">
    <source>
        <dbReference type="WBParaSite" id="ACRNAN_scaffold3681.g19278.t2"/>
    </source>
</evidence>
<dbReference type="GO" id="GO:0030424">
    <property type="term" value="C:axon"/>
    <property type="evidence" value="ECO:0007669"/>
    <property type="project" value="TreeGrafter"/>
</dbReference>
<reference evidence="2" key="1">
    <citation type="submission" date="2022-11" db="UniProtKB">
        <authorList>
            <consortium name="WormBaseParasite"/>
        </authorList>
    </citation>
    <scope>IDENTIFICATION</scope>
</reference>
<dbReference type="PANTHER" id="PTHR34722:SF4">
    <property type="entry name" value="HOMOLOG OF ODR-2 (TWO)-RELATED"/>
    <property type="match status" value="1"/>
</dbReference>
<proteinExistence type="predicted"/>
<dbReference type="Proteomes" id="UP000887540">
    <property type="component" value="Unplaced"/>
</dbReference>
<dbReference type="GO" id="GO:0042048">
    <property type="term" value="P:olfactory behavior"/>
    <property type="evidence" value="ECO:0007669"/>
    <property type="project" value="TreeGrafter"/>
</dbReference>
<dbReference type="GO" id="GO:1990834">
    <property type="term" value="P:response to odorant"/>
    <property type="evidence" value="ECO:0007669"/>
    <property type="project" value="TreeGrafter"/>
</dbReference>
<dbReference type="WBParaSite" id="ACRNAN_scaffold3681.g19278.t2">
    <property type="protein sequence ID" value="ACRNAN_scaffold3681.g19278.t2"/>
    <property type="gene ID" value="ACRNAN_scaffold3681.g19278"/>
</dbReference>
<dbReference type="Pfam" id="PF06579">
    <property type="entry name" value="Ly-6_related"/>
    <property type="match status" value="1"/>
</dbReference>
<dbReference type="InterPro" id="IPR010558">
    <property type="entry name" value="Ly-6-related"/>
</dbReference>
<dbReference type="GO" id="GO:0043025">
    <property type="term" value="C:neuronal cell body"/>
    <property type="evidence" value="ECO:0007669"/>
    <property type="project" value="TreeGrafter"/>
</dbReference>
<keyword evidence="1" id="KW-1185">Reference proteome</keyword>